<dbReference type="PANTHER" id="PTHR11735:SF6">
    <property type="entry name" value="TRNA N6-ADENOSINE THREONYLCARBAMOYLTRANSFERASE, MITOCHONDRIAL"/>
    <property type="match status" value="1"/>
</dbReference>
<evidence type="ECO:0000256" key="5">
    <source>
        <dbReference type="ARBA" id="ARBA00023315"/>
    </source>
</evidence>
<evidence type="ECO:0000256" key="6">
    <source>
        <dbReference type="ARBA" id="ARBA00048117"/>
    </source>
</evidence>
<protein>
    <recommendedName>
        <fullName evidence="7">tRNA N6-adenosine threonylcarbamoyltransferase</fullName>
        <ecNumber evidence="7">2.3.1.234</ecNumber>
    </recommendedName>
    <alternativeName>
        <fullName evidence="7">N6-L-threonylcarbamoyladenine synthase</fullName>
        <shortName evidence="7">t(6)A synthase</shortName>
    </alternativeName>
    <alternativeName>
        <fullName evidence="7">t(6)A37 threonylcarbamoyladenosine biosynthesis protein TsaD</fullName>
    </alternativeName>
    <alternativeName>
        <fullName evidence="7">tRNA threonylcarbamoyladenosine biosynthesis protein TsaD</fullName>
    </alternativeName>
</protein>
<comment type="similarity">
    <text evidence="7">Belongs to the KAE1 / TsaD family.</text>
</comment>
<dbReference type="PRINTS" id="PR00789">
    <property type="entry name" value="OSIALOPTASE"/>
</dbReference>
<dbReference type="GO" id="GO:0061711">
    <property type="term" value="F:tRNA N(6)-L-threonylcarbamoyladenine synthase activity"/>
    <property type="evidence" value="ECO:0007669"/>
    <property type="project" value="UniProtKB-EC"/>
</dbReference>
<dbReference type="PANTHER" id="PTHR11735">
    <property type="entry name" value="TRNA N6-ADENOSINE THREONYLCARBAMOYLTRANSFERASE"/>
    <property type="match status" value="1"/>
</dbReference>
<feature type="binding site" evidence="7">
    <location>
        <position position="302"/>
    </location>
    <ligand>
        <name>Fe cation</name>
        <dbReference type="ChEBI" id="CHEBI:24875"/>
    </ligand>
</feature>
<dbReference type="InterPro" id="IPR022450">
    <property type="entry name" value="TsaD"/>
</dbReference>
<keyword evidence="2 7" id="KW-0819">tRNA processing</keyword>
<evidence type="ECO:0000313" key="9">
    <source>
        <dbReference type="EMBL" id="MBO8414162.1"/>
    </source>
</evidence>
<dbReference type="PROSITE" id="PS01016">
    <property type="entry name" value="GLYCOPROTEASE"/>
    <property type="match status" value="1"/>
</dbReference>
<feature type="binding site" evidence="7">
    <location>
        <position position="181"/>
    </location>
    <ligand>
        <name>substrate</name>
    </ligand>
</feature>
<evidence type="ECO:0000256" key="2">
    <source>
        <dbReference type="ARBA" id="ARBA00022694"/>
    </source>
</evidence>
<proteinExistence type="inferred from homology"/>
<dbReference type="InterPro" id="IPR017861">
    <property type="entry name" value="KAE1/TsaD"/>
</dbReference>
<feature type="binding site" evidence="7">
    <location>
        <position position="117"/>
    </location>
    <ligand>
        <name>Fe cation</name>
        <dbReference type="ChEBI" id="CHEBI:24875"/>
    </ligand>
</feature>
<dbReference type="InterPro" id="IPR000905">
    <property type="entry name" value="Gcp-like_dom"/>
</dbReference>
<name>A0A9D9D9A0_9BACL</name>
<comment type="cofactor">
    <cofactor evidence="7">
        <name>Fe(2+)</name>
        <dbReference type="ChEBI" id="CHEBI:29033"/>
    </cofactor>
    <text evidence="7">Binds 1 Fe(2+) ion per subunit.</text>
</comment>
<dbReference type="NCBIfam" id="TIGR03723">
    <property type="entry name" value="T6A_TsaD_YgjD"/>
    <property type="match status" value="1"/>
</dbReference>
<dbReference type="SUPFAM" id="SSF53067">
    <property type="entry name" value="Actin-like ATPase domain"/>
    <property type="match status" value="1"/>
</dbReference>
<dbReference type="GO" id="GO:0005506">
    <property type="term" value="F:iron ion binding"/>
    <property type="evidence" value="ECO:0007669"/>
    <property type="project" value="UniProtKB-UniRule"/>
</dbReference>
<sequence>MRELILGIESSCDETAACILEDGEKILSNVVATQIDTHASFGGVMPEIASRLHVNNILPVLKECFFKAGIEPSELSAVAATTKPGLIGALHVGALAGKTIAEYLDIPFISCHHLAGHIYASEFASKFQFPLLAIIVSGGNSELVYMEDHLKFKLIGETLDDAIGEGLDKIARELGLPYPGGVQIDRLTKDQDITPIRLPKVRTNGYNLSYSGLKSHTIRLIRESKSKGELDENKIKQFAFSIEKAFVDQLLDKAFKAATDLDVNQIVLGGGVSANSYLRKEIIRRNNNRFTVTIPPLWCTTDNAAMIAKLGHHLYQKKCFSSLDCKIEASSSLESFSIKD</sequence>
<reference evidence="9" key="2">
    <citation type="journal article" date="2021" name="PeerJ">
        <title>Extensive microbial diversity within the chicken gut microbiome revealed by metagenomics and culture.</title>
        <authorList>
            <person name="Gilroy R."/>
            <person name="Ravi A."/>
            <person name="Getino M."/>
            <person name="Pursley I."/>
            <person name="Horton D.L."/>
            <person name="Alikhan N.F."/>
            <person name="Baker D."/>
            <person name="Gharbi K."/>
            <person name="Hall N."/>
            <person name="Watson M."/>
            <person name="Adriaenssens E.M."/>
            <person name="Foster-Nyarko E."/>
            <person name="Jarju S."/>
            <person name="Secka A."/>
            <person name="Antonio M."/>
            <person name="Oren A."/>
            <person name="Chaudhuri R.R."/>
            <person name="La Ragione R."/>
            <person name="Hildebrand F."/>
            <person name="Pallen M.J."/>
        </authorList>
    </citation>
    <scope>NUCLEOTIDE SEQUENCE</scope>
    <source>
        <strain evidence="9">1748</strain>
    </source>
</reference>
<comment type="catalytic activity">
    <reaction evidence="6 7">
        <text>L-threonylcarbamoyladenylate + adenosine(37) in tRNA = N(6)-L-threonylcarbamoyladenosine(37) in tRNA + AMP + H(+)</text>
        <dbReference type="Rhea" id="RHEA:37059"/>
        <dbReference type="Rhea" id="RHEA-COMP:10162"/>
        <dbReference type="Rhea" id="RHEA-COMP:10163"/>
        <dbReference type="ChEBI" id="CHEBI:15378"/>
        <dbReference type="ChEBI" id="CHEBI:73682"/>
        <dbReference type="ChEBI" id="CHEBI:74411"/>
        <dbReference type="ChEBI" id="CHEBI:74418"/>
        <dbReference type="ChEBI" id="CHEBI:456215"/>
        <dbReference type="EC" id="2.3.1.234"/>
    </reaction>
</comment>
<comment type="caution">
    <text evidence="9">The sequence shown here is derived from an EMBL/GenBank/DDBJ whole genome shotgun (WGS) entry which is preliminary data.</text>
</comment>
<gene>
    <name evidence="7 9" type="primary">tsaD</name>
    <name evidence="9" type="ORF">IAC78_01595</name>
</gene>
<dbReference type="EMBL" id="JADING010000046">
    <property type="protein sequence ID" value="MBO8414162.1"/>
    <property type="molecule type" value="Genomic_DNA"/>
</dbReference>
<dbReference type="InterPro" id="IPR043129">
    <property type="entry name" value="ATPase_NBD"/>
</dbReference>
<dbReference type="InterPro" id="IPR017860">
    <property type="entry name" value="Peptidase_M22_CS"/>
</dbReference>
<feature type="binding site" evidence="7">
    <location>
        <position position="113"/>
    </location>
    <ligand>
        <name>Fe cation</name>
        <dbReference type="ChEBI" id="CHEBI:24875"/>
    </ligand>
</feature>
<feature type="binding site" evidence="7">
    <location>
        <position position="168"/>
    </location>
    <ligand>
        <name>substrate</name>
    </ligand>
</feature>
<feature type="domain" description="Gcp-like" evidence="8">
    <location>
        <begin position="25"/>
        <end position="309"/>
    </location>
</feature>
<evidence type="ECO:0000313" key="10">
    <source>
        <dbReference type="Proteomes" id="UP000823629"/>
    </source>
</evidence>
<accession>A0A9D9D9A0</accession>
<keyword evidence="5 7" id="KW-0012">Acyltransferase</keyword>
<comment type="subcellular location">
    <subcellularLocation>
        <location evidence="7">Cytoplasm</location>
    </subcellularLocation>
</comment>
<comment type="function">
    <text evidence="7">Required for the formation of a threonylcarbamoyl group on adenosine at position 37 (t(6)A37) in tRNAs that read codons beginning with adenine. Is involved in the transfer of the threonylcarbamoyl moiety of threonylcarbamoyl-AMP (TC-AMP) to the N6 group of A37, together with TsaE and TsaB. TsaD likely plays a direct catalytic role in this reaction.</text>
</comment>
<dbReference type="GO" id="GO:0002949">
    <property type="term" value="P:tRNA threonylcarbamoyladenosine modification"/>
    <property type="evidence" value="ECO:0007669"/>
    <property type="project" value="UniProtKB-UniRule"/>
</dbReference>
<dbReference type="FunFam" id="3.30.420.40:FF:000012">
    <property type="entry name" value="tRNA N6-adenosine threonylcarbamoyltransferase"/>
    <property type="match status" value="1"/>
</dbReference>
<dbReference type="AlphaFoldDB" id="A0A9D9D9A0"/>
<keyword evidence="4 7" id="KW-0408">Iron</keyword>
<dbReference type="Gene3D" id="3.30.420.40">
    <property type="match status" value="2"/>
</dbReference>
<dbReference type="GO" id="GO:0005737">
    <property type="term" value="C:cytoplasm"/>
    <property type="evidence" value="ECO:0007669"/>
    <property type="project" value="UniProtKB-SubCell"/>
</dbReference>
<reference evidence="9" key="1">
    <citation type="submission" date="2020-10" db="EMBL/GenBank/DDBJ databases">
        <authorList>
            <person name="Gilroy R."/>
        </authorList>
    </citation>
    <scope>NUCLEOTIDE SEQUENCE</scope>
    <source>
        <strain evidence="9">1748</strain>
    </source>
</reference>
<evidence type="ECO:0000259" key="8">
    <source>
        <dbReference type="Pfam" id="PF00814"/>
    </source>
</evidence>
<dbReference type="HAMAP" id="MF_01445">
    <property type="entry name" value="TsaD"/>
    <property type="match status" value="1"/>
</dbReference>
<keyword evidence="1 7" id="KW-0808">Transferase</keyword>
<evidence type="ECO:0000256" key="1">
    <source>
        <dbReference type="ARBA" id="ARBA00022679"/>
    </source>
</evidence>
<dbReference type="NCBIfam" id="TIGR00329">
    <property type="entry name" value="gcp_kae1"/>
    <property type="match status" value="1"/>
</dbReference>
<dbReference type="Pfam" id="PF00814">
    <property type="entry name" value="TsaD"/>
    <property type="match status" value="1"/>
</dbReference>
<dbReference type="Proteomes" id="UP000823629">
    <property type="component" value="Unassembled WGS sequence"/>
</dbReference>
<evidence type="ECO:0000256" key="4">
    <source>
        <dbReference type="ARBA" id="ARBA00023004"/>
    </source>
</evidence>
<dbReference type="EC" id="2.3.1.234" evidence="7"/>
<evidence type="ECO:0000256" key="7">
    <source>
        <dbReference type="HAMAP-Rule" id="MF_01445"/>
    </source>
</evidence>
<keyword evidence="7" id="KW-0963">Cytoplasm</keyword>
<evidence type="ECO:0000256" key="3">
    <source>
        <dbReference type="ARBA" id="ARBA00022723"/>
    </source>
</evidence>
<feature type="binding site" evidence="7">
    <location>
        <position position="185"/>
    </location>
    <ligand>
        <name>substrate</name>
    </ligand>
</feature>
<feature type="binding site" evidence="7">
    <location>
        <begin position="135"/>
        <end position="139"/>
    </location>
    <ligand>
        <name>substrate</name>
    </ligand>
</feature>
<keyword evidence="3 7" id="KW-0479">Metal-binding</keyword>
<feature type="binding site" evidence="7">
    <location>
        <position position="275"/>
    </location>
    <ligand>
        <name>substrate</name>
    </ligand>
</feature>
<organism evidence="9 10">
    <name type="scientific">Candidatus Scatoplasma merdavium</name>
    <dbReference type="NCBI Taxonomy" id="2840932"/>
    <lineage>
        <taxon>Bacteria</taxon>
        <taxon>Bacillati</taxon>
        <taxon>Bacillota</taxon>
        <taxon>Bacilli</taxon>
        <taxon>Bacillales</taxon>
        <taxon>Candidatus Scatoplasma</taxon>
    </lineage>
</organism>